<dbReference type="SMART" id="SM00020">
    <property type="entry name" value="Tryp_SPc"/>
    <property type="match status" value="1"/>
</dbReference>
<dbReference type="Proteomes" id="UP000032568">
    <property type="component" value="Chromosome"/>
</dbReference>
<dbReference type="AlphaFoldDB" id="A0AAE9YVP5"/>
<organism evidence="3 4">
    <name type="scientific">Thalassomonas actiniarum</name>
    <dbReference type="NCBI Taxonomy" id="485447"/>
    <lineage>
        <taxon>Bacteria</taxon>
        <taxon>Pseudomonadati</taxon>
        <taxon>Pseudomonadota</taxon>
        <taxon>Gammaproteobacteria</taxon>
        <taxon>Alteromonadales</taxon>
        <taxon>Colwelliaceae</taxon>
        <taxon>Thalassomonas</taxon>
    </lineage>
</organism>
<dbReference type="PRINTS" id="PR00722">
    <property type="entry name" value="CHYMOTRYPSIN"/>
</dbReference>
<dbReference type="InterPro" id="IPR001314">
    <property type="entry name" value="Peptidase_S1A"/>
</dbReference>
<keyword evidence="4" id="KW-1185">Reference proteome</keyword>
<dbReference type="InterPro" id="IPR001254">
    <property type="entry name" value="Trypsin_dom"/>
</dbReference>
<dbReference type="InterPro" id="IPR009003">
    <property type="entry name" value="Peptidase_S1_PA"/>
</dbReference>
<proteinExistence type="predicted"/>
<protein>
    <submittedName>
        <fullName evidence="3">Trypsin-like serine protease</fullName>
    </submittedName>
</protein>
<dbReference type="PANTHER" id="PTHR24250">
    <property type="entry name" value="CHYMOTRYPSIN-RELATED"/>
    <property type="match status" value="1"/>
</dbReference>
<keyword evidence="1" id="KW-1015">Disulfide bond</keyword>
<reference evidence="3 4" key="2">
    <citation type="journal article" date="2022" name="Mar. Drugs">
        <title>Bioassay-Guided Fractionation Leads to the Detection of Cholic Acid Generated by the Rare Thalassomonas sp.</title>
        <authorList>
            <person name="Pheiffer F."/>
            <person name="Schneider Y.K."/>
            <person name="Hansen E.H."/>
            <person name="Andersen J.H."/>
            <person name="Isaksson J."/>
            <person name="Busche T."/>
            <person name="R C."/>
            <person name="Kalinowski J."/>
            <person name="Zyl L.V."/>
            <person name="Trindade M."/>
        </authorList>
    </citation>
    <scope>NUCLEOTIDE SEQUENCE [LARGE SCALE GENOMIC DNA]</scope>
    <source>
        <strain evidence="3 4">A5K-106</strain>
    </source>
</reference>
<dbReference type="SUPFAM" id="SSF50494">
    <property type="entry name" value="Trypsin-like serine proteases"/>
    <property type="match status" value="1"/>
</dbReference>
<feature type="domain" description="Peptidase S1" evidence="2">
    <location>
        <begin position="11"/>
        <end position="267"/>
    </location>
</feature>
<dbReference type="Pfam" id="PF00089">
    <property type="entry name" value="Trypsin"/>
    <property type="match status" value="1"/>
</dbReference>
<gene>
    <name evidence="3" type="ORF">SG35_025765</name>
</gene>
<dbReference type="EMBL" id="CP059735">
    <property type="protein sequence ID" value="WDE02031.1"/>
    <property type="molecule type" value="Genomic_DNA"/>
</dbReference>
<keyword evidence="3" id="KW-0378">Hydrolase</keyword>
<accession>A0AAE9YVP5</accession>
<dbReference type="GO" id="GO:0006508">
    <property type="term" value="P:proteolysis"/>
    <property type="evidence" value="ECO:0007669"/>
    <property type="project" value="UniProtKB-KW"/>
</dbReference>
<name>A0AAE9YVP5_9GAMM</name>
<evidence type="ECO:0000259" key="2">
    <source>
        <dbReference type="PROSITE" id="PS50240"/>
    </source>
</evidence>
<dbReference type="KEGG" id="tact:SG35_025765"/>
<dbReference type="PROSITE" id="PS50240">
    <property type="entry name" value="TRYPSIN_DOM"/>
    <property type="match status" value="1"/>
</dbReference>
<evidence type="ECO:0000256" key="1">
    <source>
        <dbReference type="ARBA" id="ARBA00023157"/>
    </source>
</evidence>
<dbReference type="Gene3D" id="2.40.10.10">
    <property type="entry name" value="Trypsin-like serine proteases"/>
    <property type="match status" value="1"/>
</dbReference>
<evidence type="ECO:0000313" key="4">
    <source>
        <dbReference type="Proteomes" id="UP000032568"/>
    </source>
</evidence>
<reference evidence="3 4" key="1">
    <citation type="journal article" date="2015" name="Genome Announc.">
        <title>Draft Genome Sequences of Marine Isolates of Thalassomonas viridans and Thalassomonas actiniarum.</title>
        <authorList>
            <person name="Olonade I."/>
            <person name="van Zyl L.J."/>
            <person name="Trindade M."/>
        </authorList>
    </citation>
    <scope>NUCLEOTIDE SEQUENCE [LARGE SCALE GENOMIC DNA]</scope>
    <source>
        <strain evidence="3 4">A5K-106</strain>
    </source>
</reference>
<dbReference type="GO" id="GO:0004252">
    <property type="term" value="F:serine-type endopeptidase activity"/>
    <property type="evidence" value="ECO:0007669"/>
    <property type="project" value="InterPro"/>
</dbReference>
<evidence type="ECO:0000313" key="3">
    <source>
        <dbReference type="EMBL" id="WDE02031.1"/>
    </source>
</evidence>
<dbReference type="InterPro" id="IPR043504">
    <property type="entry name" value="Peptidase_S1_PA_chymotrypsin"/>
</dbReference>
<sequence length="269" mass="29993">MEVTDEINLVFPLILLLFSQYCGAVIKRHDIPATAYQVVKPPEYLIDMPHDGHGVLISPNWIVTVAHVIFYDYQGKMIDIGDKSYQVEKVIIHPGYKKPDKSLTQGDAKPLMDFFKSNHDIALVKLASSVHEVAPIKLYSEADELGKTVSVYGKGSTGDGLTGEVKGTKSLKVLNRFENEIETLEANWLSLKFDRPPHGLELEGIEGNGDSGGPSVIHKNNTPYLAGLVSWDYWQGDLASFKNGLYGNRSYQVRISSYIKWINHTINNS</sequence>
<keyword evidence="3" id="KW-0645">Protease</keyword>